<evidence type="ECO:0000256" key="5">
    <source>
        <dbReference type="SAM" id="MobiDB-lite"/>
    </source>
</evidence>
<proteinExistence type="predicted"/>
<feature type="compositionally biased region" description="Basic residues" evidence="5">
    <location>
        <begin position="1"/>
        <end position="11"/>
    </location>
</feature>
<protein>
    <recommendedName>
        <fullName evidence="6">RanBP2-type domain-containing protein</fullName>
    </recommendedName>
</protein>
<feature type="region of interest" description="Disordered" evidence="5">
    <location>
        <begin position="1"/>
        <end position="123"/>
    </location>
</feature>
<keyword evidence="3" id="KW-0862">Zinc</keyword>
<dbReference type="PROSITE" id="PS01358">
    <property type="entry name" value="ZF_RANBP2_1"/>
    <property type="match status" value="1"/>
</dbReference>
<name>A0ABQ6M6P0_9STRA</name>
<dbReference type="SMART" id="SM00547">
    <property type="entry name" value="ZnF_RBZ"/>
    <property type="match status" value="1"/>
</dbReference>
<feature type="compositionally biased region" description="Basic and acidic residues" evidence="5">
    <location>
        <begin position="148"/>
        <end position="169"/>
    </location>
</feature>
<keyword evidence="2 4" id="KW-0863">Zinc-finger</keyword>
<evidence type="ECO:0000256" key="4">
    <source>
        <dbReference type="PROSITE-ProRule" id="PRU00322"/>
    </source>
</evidence>
<dbReference type="InterPro" id="IPR036443">
    <property type="entry name" value="Znf_RanBP2_sf"/>
</dbReference>
<sequence length="436" mass="46340">MSHPRNPRARPPKAPLTEEQEDMLAIIKGIATAGAAPALPVTSRASPRASPRTSPKSSPPSAFPRPPTPPAISLVSLAAPNTSPPSFSTAAFDPPLSWSNPNSAPSSRAGSAAASPEGSPSKGEWACGACTFANQREHLACDMCATPRPKEDRAKQQQDRAKQQQDRAKQQPPPPPPPELQVRYVPLPLEHWSITPEGAPCGTPVTSPLSLHGKSTQLLLDGPDNLEQRIVLARLAGDLLEEELAGLLSSLPASPLLRALAAAVEEHVEECLIEGREVLTADTADLYVRDALFPTAIRAAQTRLARKCNGEGSVSWGNTNARASDFECALKQAAGGRRPVFFLKWGAQLRGEEEELLLRNVKRFAATGRYIPCGAISVTAKNVRKVLSVGGGIRDGPEKEKSWDAAIALSAGYVMQENRTVVYRGKGGGGGRGGRR</sequence>
<dbReference type="PROSITE" id="PS50199">
    <property type="entry name" value="ZF_RANBP2_2"/>
    <property type="match status" value="1"/>
</dbReference>
<feature type="compositionally biased region" description="Pro residues" evidence="5">
    <location>
        <begin position="57"/>
        <end position="70"/>
    </location>
</feature>
<accession>A0ABQ6M6P0</accession>
<comment type="caution">
    <text evidence="7">The sequence shown here is derived from an EMBL/GenBank/DDBJ whole genome shotgun (WGS) entry which is preliminary data.</text>
</comment>
<evidence type="ECO:0000256" key="3">
    <source>
        <dbReference type="ARBA" id="ARBA00022833"/>
    </source>
</evidence>
<feature type="compositionally biased region" description="Low complexity" evidence="5">
    <location>
        <begin position="94"/>
        <end position="121"/>
    </location>
</feature>
<dbReference type="Proteomes" id="UP001165060">
    <property type="component" value="Unassembled WGS sequence"/>
</dbReference>
<feature type="compositionally biased region" description="Polar residues" evidence="5">
    <location>
        <begin position="79"/>
        <end position="89"/>
    </location>
</feature>
<feature type="compositionally biased region" description="Low complexity" evidence="5">
    <location>
        <begin position="24"/>
        <end position="56"/>
    </location>
</feature>
<reference evidence="7 8" key="1">
    <citation type="journal article" date="2023" name="Commun. Biol.">
        <title>Genome analysis of Parmales, the sister group of diatoms, reveals the evolutionary specialization of diatoms from phago-mixotrophs to photoautotrophs.</title>
        <authorList>
            <person name="Ban H."/>
            <person name="Sato S."/>
            <person name="Yoshikawa S."/>
            <person name="Yamada K."/>
            <person name="Nakamura Y."/>
            <person name="Ichinomiya M."/>
            <person name="Sato N."/>
            <person name="Blanc-Mathieu R."/>
            <person name="Endo H."/>
            <person name="Kuwata A."/>
            <person name="Ogata H."/>
        </authorList>
    </citation>
    <scope>NUCLEOTIDE SEQUENCE [LARGE SCALE GENOMIC DNA]</scope>
</reference>
<keyword evidence="1" id="KW-0479">Metal-binding</keyword>
<organism evidence="7 8">
    <name type="scientific">Tetraparma gracilis</name>
    <dbReference type="NCBI Taxonomy" id="2962635"/>
    <lineage>
        <taxon>Eukaryota</taxon>
        <taxon>Sar</taxon>
        <taxon>Stramenopiles</taxon>
        <taxon>Ochrophyta</taxon>
        <taxon>Bolidophyceae</taxon>
        <taxon>Parmales</taxon>
        <taxon>Triparmaceae</taxon>
        <taxon>Tetraparma</taxon>
    </lineage>
</organism>
<dbReference type="Gene3D" id="2.30.30.380">
    <property type="entry name" value="Zn-finger domain of Sec23/24"/>
    <property type="match status" value="1"/>
</dbReference>
<evidence type="ECO:0000259" key="6">
    <source>
        <dbReference type="PROSITE" id="PS50199"/>
    </source>
</evidence>
<dbReference type="InterPro" id="IPR001876">
    <property type="entry name" value="Znf_RanBP2"/>
</dbReference>
<feature type="domain" description="RanBP2-type" evidence="6">
    <location>
        <begin position="121"/>
        <end position="150"/>
    </location>
</feature>
<gene>
    <name evidence="7" type="ORF">TeGR_g3590</name>
</gene>
<dbReference type="SUPFAM" id="SSF90209">
    <property type="entry name" value="Ran binding protein zinc finger-like"/>
    <property type="match status" value="1"/>
</dbReference>
<evidence type="ECO:0000256" key="2">
    <source>
        <dbReference type="ARBA" id="ARBA00022771"/>
    </source>
</evidence>
<feature type="region of interest" description="Disordered" evidence="5">
    <location>
        <begin position="148"/>
        <end position="182"/>
    </location>
</feature>
<dbReference type="EMBL" id="BRYB01002496">
    <property type="protein sequence ID" value="GMI20553.1"/>
    <property type="molecule type" value="Genomic_DNA"/>
</dbReference>
<evidence type="ECO:0000313" key="8">
    <source>
        <dbReference type="Proteomes" id="UP001165060"/>
    </source>
</evidence>
<evidence type="ECO:0000256" key="1">
    <source>
        <dbReference type="ARBA" id="ARBA00022723"/>
    </source>
</evidence>
<evidence type="ECO:0000313" key="7">
    <source>
        <dbReference type="EMBL" id="GMI20553.1"/>
    </source>
</evidence>
<keyword evidence="8" id="KW-1185">Reference proteome</keyword>